<gene>
    <name evidence="2" type="ORF">AFUS01_LOCUS29968</name>
</gene>
<evidence type="ECO:0000313" key="2">
    <source>
        <dbReference type="EMBL" id="CAG7819529.1"/>
    </source>
</evidence>
<protein>
    <submittedName>
        <fullName evidence="2">Uncharacterized protein</fullName>
    </submittedName>
</protein>
<keyword evidence="1" id="KW-0472">Membrane</keyword>
<organism evidence="2 3">
    <name type="scientific">Allacma fusca</name>
    <dbReference type="NCBI Taxonomy" id="39272"/>
    <lineage>
        <taxon>Eukaryota</taxon>
        <taxon>Metazoa</taxon>
        <taxon>Ecdysozoa</taxon>
        <taxon>Arthropoda</taxon>
        <taxon>Hexapoda</taxon>
        <taxon>Collembola</taxon>
        <taxon>Symphypleona</taxon>
        <taxon>Sminthuridae</taxon>
        <taxon>Allacma</taxon>
    </lineage>
</organism>
<evidence type="ECO:0000256" key="1">
    <source>
        <dbReference type="SAM" id="Phobius"/>
    </source>
</evidence>
<keyword evidence="3" id="KW-1185">Reference proteome</keyword>
<comment type="caution">
    <text evidence="2">The sequence shown here is derived from an EMBL/GenBank/DDBJ whole genome shotgun (WGS) entry which is preliminary data.</text>
</comment>
<dbReference type="EMBL" id="CAJVCH010451829">
    <property type="protein sequence ID" value="CAG7819529.1"/>
    <property type="molecule type" value="Genomic_DNA"/>
</dbReference>
<evidence type="ECO:0000313" key="3">
    <source>
        <dbReference type="Proteomes" id="UP000708208"/>
    </source>
</evidence>
<accession>A0A8J2LBC9</accession>
<feature type="transmembrane region" description="Helical" evidence="1">
    <location>
        <begin position="12"/>
        <end position="33"/>
    </location>
</feature>
<dbReference type="AlphaFoldDB" id="A0A8J2LBC9"/>
<sequence length="125" mass="14593">MEPKWYNHAFHWILISTFSGFAIFMASSVYVTIELASFRIQNELKNLLLEAIEEAFPKTGERRRDENYVIEIGSEERVRPENSATKEFPVLFQQVKHLFDIHSTLGGWYIFGLWCCAVMDIVNSQ</sequence>
<keyword evidence="1" id="KW-0812">Transmembrane</keyword>
<keyword evidence="1" id="KW-1133">Transmembrane helix</keyword>
<dbReference type="Proteomes" id="UP000708208">
    <property type="component" value="Unassembled WGS sequence"/>
</dbReference>
<reference evidence="2" key="1">
    <citation type="submission" date="2021-06" db="EMBL/GenBank/DDBJ databases">
        <authorList>
            <person name="Hodson N. C."/>
            <person name="Mongue J. A."/>
            <person name="Jaron S. K."/>
        </authorList>
    </citation>
    <scope>NUCLEOTIDE SEQUENCE</scope>
</reference>
<name>A0A8J2LBC9_9HEXA</name>
<proteinExistence type="predicted"/>